<feature type="compositionally biased region" description="Low complexity" evidence="2">
    <location>
        <begin position="146"/>
        <end position="245"/>
    </location>
</feature>
<accession>A0ABR2VTA8</accession>
<feature type="signal peptide" evidence="3">
    <location>
        <begin position="1"/>
        <end position="20"/>
    </location>
</feature>
<feature type="chain" id="PRO_5046894104" description="Yeast cell wall synthesis Kre9/Knh1-like N-terminal domain-containing protein" evidence="3">
    <location>
        <begin position="21"/>
        <end position="275"/>
    </location>
</feature>
<protein>
    <recommendedName>
        <fullName evidence="4">Yeast cell wall synthesis Kre9/Knh1-like N-terminal domain-containing protein</fullName>
    </recommendedName>
</protein>
<organism evidence="5 6">
    <name type="scientific">Basidiobolus ranarum</name>
    <dbReference type="NCBI Taxonomy" id="34480"/>
    <lineage>
        <taxon>Eukaryota</taxon>
        <taxon>Fungi</taxon>
        <taxon>Fungi incertae sedis</taxon>
        <taxon>Zoopagomycota</taxon>
        <taxon>Entomophthoromycotina</taxon>
        <taxon>Basidiobolomycetes</taxon>
        <taxon>Basidiobolales</taxon>
        <taxon>Basidiobolaceae</taxon>
        <taxon>Basidiobolus</taxon>
    </lineage>
</organism>
<evidence type="ECO:0000256" key="2">
    <source>
        <dbReference type="SAM" id="MobiDB-lite"/>
    </source>
</evidence>
<feature type="domain" description="Yeast cell wall synthesis Kre9/Knh1-like N-terminal" evidence="4">
    <location>
        <begin position="26"/>
        <end position="126"/>
    </location>
</feature>
<dbReference type="Proteomes" id="UP001479436">
    <property type="component" value="Unassembled WGS sequence"/>
</dbReference>
<evidence type="ECO:0000313" key="5">
    <source>
        <dbReference type="EMBL" id="KAK9701259.1"/>
    </source>
</evidence>
<evidence type="ECO:0000313" key="6">
    <source>
        <dbReference type="Proteomes" id="UP001479436"/>
    </source>
</evidence>
<dbReference type="EMBL" id="JASJQH010007830">
    <property type="protein sequence ID" value="KAK9701259.1"/>
    <property type="molecule type" value="Genomic_DNA"/>
</dbReference>
<name>A0ABR2VTA8_9FUNG</name>
<gene>
    <name evidence="5" type="ORF">K7432_011796</name>
</gene>
<feature type="compositionally biased region" description="Low complexity" evidence="2">
    <location>
        <begin position="129"/>
        <end position="138"/>
    </location>
</feature>
<keyword evidence="1 3" id="KW-0732">Signal</keyword>
<reference evidence="5 6" key="1">
    <citation type="submission" date="2023-04" db="EMBL/GenBank/DDBJ databases">
        <title>Genome of Basidiobolus ranarum AG-B5.</title>
        <authorList>
            <person name="Stajich J.E."/>
            <person name="Carter-House D."/>
            <person name="Gryganskyi A."/>
        </authorList>
    </citation>
    <scope>NUCLEOTIDE SEQUENCE [LARGE SCALE GENOMIC DNA]</scope>
    <source>
        <strain evidence="5 6">AG-B5</strain>
    </source>
</reference>
<dbReference type="PANTHER" id="PTHR40633">
    <property type="entry name" value="MATRIX PROTEIN, PUTATIVE (AFU_ORTHOLOGUE AFUA_8G05410)-RELATED"/>
    <property type="match status" value="1"/>
</dbReference>
<evidence type="ECO:0000256" key="3">
    <source>
        <dbReference type="SAM" id="SignalP"/>
    </source>
</evidence>
<dbReference type="PANTHER" id="PTHR40633:SF1">
    <property type="entry name" value="GPI ANCHORED SERINE-THREONINE RICH PROTEIN (AFU_ORTHOLOGUE AFUA_1G03630)"/>
    <property type="match status" value="1"/>
</dbReference>
<dbReference type="Pfam" id="PF10342">
    <property type="entry name" value="Kre9_KNH"/>
    <property type="match status" value="1"/>
</dbReference>
<keyword evidence="6" id="KW-1185">Reference proteome</keyword>
<comment type="caution">
    <text evidence="5">The sequence shown here is derived from an EMBL/GenBank/DDBJ whole genome shotgun (WGS) entry which is preliminary data.</text>
</comment>
<evidence type="ECO:0000256" key="1">
    <source>
        <dbReference type="ARBA" id="ARBA00022729"/>
    </source>
</evidence>
<proteinExistence type="predicted"/>
<sequence length="275" mass="28834">MRASLCLFSTILSAASIINAAIYPVNPTGETVWKVGSRVEIEWSDNEDTPHLKDMMPFTVDLYTGLDQSQLKLENIATKVSGETRSVNYTVPDVIPYGKLYFLRFTVSNPKDPNAPLYYWTTRFTITNTDNTTPSPSTAAIGGLASSTSKSASTSSATTTESMSTSLSSSPDSHSSISSGIVSSSTDSHYSSSMSSISPTSDSSSSNSMASPSSSTNSSPVSTSTSTSISTSSADSSTSSTSTASQTEPTDHINSALTSAPTWSVILGALSFFLM</sequence>
<evidence type="ECO:0000259" key="4">
    <source>
        <dbReference type="Pfam" id="PF10342"/>
    </source>
</evidence>
<dbReference type="InterPro" id="IPR018466">
    <property type="entry name" value="Kre9/Knh1-like_N"/>
</dbReference>
<feature type="region of interest" description="Disordered" evidence="2">
    <location>
        <begin position="129"/>
        <end position="254"/>
    </location>
</feature>
<dbReference type="InterPro" id="IPR052982">
    <property type="entry name" value="SRP1/TIP1-like"/>
</dbReference>